<keyword evidence="4" id="KW-1185">Reference proteome</keyword>
<accession>A0ABU7YYW4</accession>
<dbReference type="Gene3D" id="3.40.50.2000">
    <property type="entry name" value="Glycogen Phosphorylase B"/>
    <property type="match status" value="2"/>
</dbReference>
<evidence type="ECO:0000256" key="1">
    <source>
        <dbReference type="SAM" id="MobiDB-lite"/>
    </source>
</evidence>
<protein>
    <submittedName>
        <fullName evidence="3">Glycosyltransferase</fullName>
        <ecNumber evidence="3">2.4.-.-</ecNumber>
    </submittedName>
</protein>
<feature type="region of interest" description="Disordered" evidence="1">
    <location>
        <begin position="1"/>
        <end position="32"/>
    </location>
</feature>
<feature type="compositionally biased region" description="Basic and acidic residues" evidence="1">
    <location>
        <begin position="163"/>
        <end position="172"/>
    </location>
</feature>
<sequence>MAGTGRNPEVTQAEHPSDPPVGAGRQLDGTQQRIRQLHDDLRRSQGEARELRATVQRIERENSRRADLLIEADALLTAMEAGLHALLRSISLQLGYVITRSVRSVTGMLALPYRVAKLVLEARRSGRSMPGEARQLVTIPLPHDWFAPALRQQLARFHAEYAPDTGDERKGEGNPAATMAPRVSGLPANPADLRVAAIMDEFTFNAYRDCCDVKAVTPEGWRGELELHKSHLLFIESAWDGKDSLWQRKISNASAELHQLVAHCRRIGVPVIFWSKEDPVHFKTFLDTARLADFVFTTDIDCIKHYKLALGHERVYLLPFATQPRAHDPIERYNRKHAFCFAGSYYVRYPTRQKDFANLIAAVSTLAPVDIYDRNHGKTHPNYIFPEQYRPHILGSLPFEQIDMAYKGYQFGININTVKHSQSMFARRVFDLLASNTVTVSNYSRGMRLAFGDLVIASDDSEQLIRQLKPLVEDPVRMSKFRLAGLRKVMREHTYQHRLGYVVEKVFGHATQAQGAKVVVLANVVDDASLDAAIANYRRQQWVHKRLLLSLATGFLPASPLVADDVEVILADQHCHRKLSDLLPGDHYFALFAPGDYYGPNYLVDLALATGYSPVDAVGKHAYYRLTPNGVQLENAGGQYQMSEEVALHRALVLPSALGDNVTLEWVQAPRIVPIETLTLDEFNYCAVATAQPGDITSAVVDDLDGLDEGLPVDELLKIAEDIRGGTLTLDASGQHGIEEIGSKRLHDLFGTLANKYLSMEHDGNELIVNSTVPPGKHAYCYLTQALSKTSLNLTDVARMQLVCEPGKGLELVLVFQDEADNKLGHSIVKAATNITASVPAGTIQALIGLRLTSAGRFAIKRLALDHVPLQVDTIIGRSRTLLLAKNYPSYRDRYKHAFVHRRATEYDRCGASVDVFRIGSAQLCFSEHEGVDITEGQFEHLRAALASGQYRNILAHVLTEQAWEVLQKYVGHTRIYVWAHGSEVQPWTRRSFEYSTDAERDRATVLSERRMRFWKSLLKVPHPNLVMVFVSHHLAETMFEDLGFRLPDSQYRVIHNFVDDQLFAYRKKSAEQRTRIISIRPYAGRVYANDLTVQAIVELSRREFFDELQFHLIGDGVLFDDTVEPVRAFPNVRIERRFLSQREIADLHADYGVFLCPTRMDSQGVSRDEAMASGLVPITNPVAAVPEFVDENCGLLVEPENAIALADAIERLYREPELFMRLSRAAAARVREQSAFETTIAREIELFDGQARRAGA</sequence>
<gene>
    <name evidence="3" type="ORF">SNE34_09070</name>
</gene>
<evidence type="ECO:0000313" key="3">
    <source>
        <dbReference type="EMBL" id="MEG3184160.1"/>
    </source>
</evidence>
<evidence type="ECO:0000259" key="2">
    <source>
        <dbReference type="Pfam" id="PF13524"/>
    </source>
</evidence>
<comment type="caution">
    <text evidence="3">The sequence shown here is derived from an EMBL/GenBank/DDBJ whole genome shotgun (WGS) entry which is preliminary data.</text>
</comment>
<reference evidence="3 4" key="1">
    <citation type="journal article" date="2016" name="Int. J. Syst. Evol. Microbiol.">
        <title>Lysobacter erysipheiresistens sp. nov., an antagonist of powdery mildew, isolated from tobacco-cultivated soil.</title>
        <authorList>
            <person name="Xie B."/>
            <person name="Li T."/>
            <person name="Lin X."/>
            <person name="Wang C.J."/>
            <person name="Chen Y.J."/>
            <person name="Liu W.J."/>
            <person name="Zhao Z.W."/>
        </authorList>
    </citation>
    <scope>NUCLEOTIDE SEQUENCE [LARGE SCALE GENOMIC DNA]</scope>
    <source>
        <strain evidence="3 4">RS-LYSO-3</strain>
    </source>
</reference>
<dbReference type="Pfam" id="PF13524">
    <property type="entry name" value="Glyco_trans_1_2"/>
    <property type="match status" value="1"/>
</dbReference>
<name>A0ABU7YYW4_9GAMM</name>
<dbReference type="Pfam" id="PF13692">
    <property type="entry name" value="Glyco_trans_1_4"/>
    <property type="match status" value="1"/>
</dbReference>
<dbReference type="PANTHER" id="PTHR12526">
    <property type="entry name" value="GLYCOSYLTRANSFERASE"/>
    <property type="match status" value="1"/>
</dbReference>
<dbReference type="InterPro" id="IPR055259">
    <property type="entry name" value="YkvP/CgeB_Glyco_trans-like"/>
</dbReference>
<dbReference type="SUPFAM" id="SSF53756">
    <property type="entry name" value="UDP-Glycosyltransferase/glycogen phosphorylase"/>
    <property type="match status" value="1"/>
</dbReference>
<dbReference type="GO" id="GO:0016757">
    <property type="term" value="F:glycosyltransferase activity"/>
    <property type="evidence" value="ECO:0007669"/>
    <property type="project" value="UniProtKB-KW"/>
</dbReference>
<dbReference type="CDD" id="cd03801">
    <property type="entry name" value="GT4_PimA-like"/>
    <property type="match status" value="1"/>
</dbReference>
<feature type="domain" description="Spore protein YkvP/CgeB glycosyl transferase-like" evidence="2">
    <location>
        <begin position="390"/>
        <end position="501"/>
    </location>
</feature>
<feature type="region of interest" description="Disordered" evidence="1">
    <location>
        <begin position="163"/>
        <end position="183"/>
    </location>
</feature>
<proteinExistence type="predicted"/>
<dbReference type="Proteomes" id="UP001355056">
    <property type="component" value="Unassembled WGS sequence"/>
</dbReference>
<organism evidence="3 4">
    <name type="scientific">Novilysobacter erysipheiresistens</name>
    <dbReference type="NCBI Taxonomy" id="1749332"/>
    <lineage>
        <taxon>Bacteria</taxon>
        <taxon>Pseudomonadati</taxon>
        <taxon>Pseudomonadota</taxon>
        <taxon>Gammaproteobacteria</taxon>
        <taxon>Lysobacterales</taxon>
        <taxon>Lysobacteraceae</taxon>
        <taxon>Novilysobacter</taxon>
    </lineage>
</organism>
<dbReference type="EC" id="2.4.-.-" evidence="3"/>
<keyword evidence="3" id="KW-0328">Glycosyltransferase</keyword>
<keyword evidence="3" id="KW-0808">Transferase</keyword>
<dbReference type="EMBL" id="JAXGFP010000004">
    <property type="protein sequence ID" value="MEG3184160.1"/>
    <property type="molecule type" value="Genomic_DNA"/>
</dbReference>
<evidence type="ECO:0000313" key="4">
    <source>
        <dbReference type="Proteomes" id="UP001355056"/>
    </source>
</evidence>
<dbReference type="RefSeq" id="WP_332616663.1">
    <property type="nucleotide sequence ID" value="NZ_JAXGFP010000004.1"/>
</dbReference>